<accession>A0ABP8FDY2</accession>
<evidence type="ECO:0000256" key="1">
    <source>
        <dbReference type="SAM" id="SignalP"/>
    </source>
</evidence>
<organism evidence="2 3">
    <name type="scientific">Compostibacter hankyongensis</name>
    <dbReference type="NCBI Taxonomy" id="1007089"/>
    <lineage>
        <taxon>Bacteria</taxon>
        <taxon>Pseudomonadati</taxon>
        <taxon>Bacteroidota</taxon>
        <taxon>Chitinophagia</taxon>
        <taxon>Chitinophagales</taxon>
        <taxon>Chitinophagaceae</taxon>
        <taxon>Compostibacter</taxon>
    </lineage>
</organism>
<dbReference type="EMBL" id="BAABFN010000001">
    <property type="protein sequence ID" value="GAA4301206.1"/>
    <property type="molecule type" value="Genomic_DNA"/>
</dbReference>
<feature type="chain" id="PRO_5047398202" evidence="1">
    <location>
        <begin position="22"/>
        <end position="313"/>
    </location>
</feature>
<dbReference type="InterPro" id="IPR046230">
    <property type="entry name" value="DUF6263"/>
</dbReference>
<protein>
    <submittedName>
        <fullName evidence="2">Uncharacterized protein</fullName>
    </submittedName>
</protein>
<keyword evidence="1" id="KW-0732">Signal</keyword>
<dbReference type="RefSeq" id="WP_344974119.1">
    <property type="nucleotide sequence ID" value="NZ_BAABFN010000001.1"/>
</dbReference>
<comment type="caution">
    <text evidence="2">The sequence shown here is derived from an EMBL/GenBank/DDBJ whole genome shotgun (WGS) entry which is preliminary data.</text>
</comment>
<evidence type="ECO:0000313" key="3">
    <source>
        <dbReference type="Proteomes" id="UP001501207"/>
    </source>
</evidence>
<name>A0ABP8FDY2_9BACT</name>
<dbReference type="Proteomes" id="UP001501207">
    <property type="component" value="Unassembled WGS sequence"/>
</dbReference>
<evidence type="ECO:0000313" key="2">
    <source>
        <dbReference type="EMBL" id="GAA4301206.1"/>
    </source>
</evidence>
<reference evidence="3" key="1">
    <citation type="journal article" date="2019" name="Int. J. Syst. Evol. Microbiol.">
        <title>The Global Catalogue of Microorganisms (GCM) 10K type strain sequencing project: providing services to taxonomists for standard genome sequencing and annotation.</title>
        <authorList>
            <consortium name="The Broad Institute Genomics Platform"/>
            <consortium name="The Broad Institute Genome Sequencing Center for Infectious Disease"/>
            <person name="Wu L."/>
            <person name="Ma J."/>
        </authorList>
    </citation>
    <scope>NUCLEOTIDE SEQUENCE [LARGE SCALE GENOMIC DNA]</scope>
    <source>
        <strain evidence="3">JCM 17664</strain>
    </source>
</reference>
<feature type="signal peptide" evidence="1">
    <location>
        <begin position="1"/>
        <end position="21"/>
    </location>
</feature>
<gene>
    <name evidence="2" type="ORF">GCM10023143_02770</name>
</gene>
<keyword evidence="3" id="KW-1185">Reference proteome</keyword>
<sequence length="313" mass="35154">MTRPIIFCLFLLGLGFFQAAAAQDYQDLRYKLTQGDRFEVTEHSQEDSYLTLDGIQKRTTRQMDAVILFTVTALTPAAATIEGKITQLTLVSSGDNQRVSVNTKSGEEDVYNKAFRPIIGKPFNLTMSPYGIIKTISGLESAFDGIINTLGLKKTEEKDAMRQLLQSLFGAEPLKARLTLILPHYPSHQVRSGDTWSDVVYTDGFYHGRINNYWKMEYGDAHTIRLSNKGKFSTDKSEEVDMGSGLRGLIDLGGETQGQFAVEPETGWPNLCTQHTELEGKYTYKANKKLKIKKDLEVPVRVVSDISYHIKHL</sequence>
<dbReference type="Pfam" id="PF19777">
    <property type="entry name" value="DUF6263"/>
    <property type="match status" value="1"/>
</dbReference>
<proteinExistence type="predicted"/>